<evidence type="ECO:0000256" key="2">
    <source>
        <dbReference type="ARBA" id="ARBA00022630"/>
    </source>
</evidence>
<sequence length="405" mass="45096">MSHSHKKKVIIVGGGAAGFFTAINIAEKHPHYEVLVLEKTNKLLSKVKVSGGGRCNVTNARQQPSELTPFYPRGGKKLYTVFKEFSTADMVRWLGDRGVKTHTEADLRMFPTSNSSQTIIDCFTGEAARLGVKVIQNCGVKHIEATEHQWSLVTSQGPMIADKLIIATGSAPSVWGFLSQLGLDLVPPVPSLFTFNIKDLRISGLMGTSFSEVNIRITGTKLEEAGPMLITHWGLSGPAVLKLSAWGARELAEKNYHFHILVNYLGKESNAEVRQWFDQQKQDHPKRKVLNYPPGELTRRFWEQLCKYCEIAEEDNFGEITKKQVNKLTEELTQGLYEVKGKSTFKEEFVTSGGVALSEVDLKTFEARNFPNLYLAGEVLDIDALTGGFNFQACWSAGWVISEHI</sequence>
<evidence type="ECO:0000259" key="4">
    <source>
        <dbReference type="Pfam" id="PF03486"/>
    </source>
</evidence>
<keyword evidence="7" id="KW-1185">Reference proteome</keyword>
<dbReference type="InterPro" id="IPR057661">
    <property type="entry name" value="RsdA/BaiN/AoA(So)_Rossmann"/>
</dbReference>
<evidence type="ECO:0000256" key="1">
    <source>
        <dbReference type="ARBA" id="ARBA00001974"/>
    </source>
</evidence>
<keyword evidence="3" id="KW-0274">FAD</keyword>
<dbReference type="InterPro" id="IPR055178">
    <property type="entry name" value="RsdA/BaiN/AoA(So)-like_dom"/>
</dbReference>
<name>A0ABW7N4G4_9BACT</name>
<accession>A0ABW7N4G4</accession>
<dbReference type="PANTHER" id="PTHR42887:SF2">
    <property type="entry name" value="OS12G0638800 PROTEIN"/>
    <property type="match status" value="1"/>
</dbReference>
<dbReference type="NCBIfam" id="TIGR00275">
    <property type="entry name" value="aminoacetone oxidase family FAD-binding enzyme"/>
    <property type="match status" value="1"/>
</dbReference>
<comment type="caution">
    <text evidence="6">The sequence shown here is derived from an EMBL/GenBank/DDBJ whole genome shotgun (WGS) entry which is preliminary data.</text>
</comment>
<dbReference type="InterPro" id="IPR036188">
    <property type="entry name" value="FAD/NAD-bd_sf"/>
</dbReference>
<feature type="domain" description="RsdA/BaiN/AoA(So)-like insert" evidence="5">
    <location>
        <begin position="189"/>
        <end position="350"/>
    </location>
</feature>
<dbReference type="SUPFAM" id="SSF51905">
    <property type="entry name" value="FAD/NAD(P)-binding domain"/>
    <property type="match status" value="1"/>
</dbReference>
<dbReference type="PANTHER" id="PTHR42887">
    <property type="entry name" value="OS12G0638800 PROTEIN"/>
    <property type="match status" value="1"/>
</dbReference>
<dbReference type="PRINTS" id="PR00368">
    <property type="entry name" value="FADPNR"/>
</dbReference>
<proteinExistence type="predicted"/>
<keyword evidence="2" id="KW-0285">Flavoprotein</keyword>
<evidence type="ECO:0000313" key="7">
    <source>
        <dbReference type="Proteomes" id="UP001610063"/>
    </source>
</evidence>
<reference evidence="6 7" key="1">
    <citation type="journal article" date="2013" name="Int. J. Syst. Evol. Microbiol.">
        <title>Marinoscillum luteum sp. nov., isolated from marine sediment.</title>
        <authorList>
            <person name="Cha I.T."/>
            <person name="Park S.J."/>
            <person name="Kim S.J."/>
            <person name="Kim J.G."/>
            <person name="Jung M.Y."/>
            <person name="Shin K.S."/>
            <person name="Kwon K.K."/>
            <person name="Yang S.H."/>
            <person name="Seo Y.S."/>
            <person name="Rhee S.K."/>
        </authorList>
    </citation>
    <scope>NUCLEOTIDE SEQUENCE [LARGE SCALE GENOMIC DNA]</scope>
    <source>
        <strain evidence="6 7">KCTC 23939</strain>
    </source>
</reference>
<evidence type="ECO:0000256" key="3">
    <source>
        <dbReference type="ARBA" id="ARBA00022827"/>
    </source>
</evidence>
<dbReference type="Gene3D" id="1.10.8.260">
    <property type="entry name" value="HI0933 insert domain-like"/>
    <property type="match status" value="1"/>
</dbReference>
<dbReference type="Gene3D" id="2.40.30.10">
    <property type="entry name" value="Translation factors"/>
    <property type="match status" value="1"/>
</dbReference>
<evidence type="ECO:0000259" key="5">
    <source>
        <dbReference type="Pfam" id="PF22780"/>
    </source>
</evidence>
<feature type="domain" description="RsdA/BaiN/AoA(So)-like Rossmann fold-like" evidence="4">
    <location>
        <begin position="8"/>
        <end position="402"/>
    </location>
</feature>
<dbReference type="PRINTS" id="PR00411">
    <property type="entry name" value="PNDRDTASEI"/>
</dbReference>
<gene>
    <name evidence="6" type="ORF">ACHKAR_00570</name>
</gene>
<evidence type="ECO:0000313" key="6">
    <source>
        <dbReference type="EMBL" id="MFH6981905.1"/>
    </source>
</evidence>
<dbReference type="InterPro" id="IPR004792">
    <property type="entry name" value="BaiN-like"/>
</dbReference>
<comment type="cofactor">
    <cofactor evidence="1">
        <name>FAD</name>
        <dbReference type="ChEBI" id="CHEBI:57692"/>
    </cofactor>
</comment>
<dbReference type="Pfam" id="PF03486">
    <property type="entry name" value="HI0933_like"/>
    <property type="match status" value="1"/>
</dbReference>
<dbReference type="EMBL" id="JBIPKE010000007">
    <property type="protein sequence ID" value="MFH6981905.1"/>
    <property type="molecule type" value="Genomic_DNA"/>
</dbReference>
<dbReference type="Proteomes" id="UP001610063">
    <property type="component" value="Unassembled WGS sequence"/>
</dbReference>
<dbReference type="SUPFAM" id="SSF160996">
    <property type="entry name" value="HI0933 insert domain-like"/>
    <property type="match status" value="1"/>
</dbReference>
<dbReference type="Gene3D" id="3.50.50.60">
    <property type="entry name" value="FAD/NAD(P)-binding domain"/>
    <property type="match status" value="1"/>
</dbReference>
<organism evidence="6 7">
    <name type="scientific">Marinoscillum luteum</name>
    <dbReference type="NCBI Taxonomy" id="861051"/>
    <lineage>
        <taxon>Bacteria</taxon>
        <taxon>Pseudomonadati</taxon>
        <taxon>Bacteroidota</taxon>
        <taxon>Cytophagia</taxon>
        <taxon>Cytophagales</taxon>
        <taxon>Reichenbachiellaceae</taxon>
        <taxon>Marinoscillum</taxon>
    </lineage>
</organism>
<dbReference type="InterPro" id="IPR023166">
    <property type="entry name" value="BaiN-like_dom_sf"/>
</dbReference>
<dbReference type="RefSeq" id="WP_395415747.1">
    <property type="nucleotide sequence ID" value="NZ_JBIPKE010000007.1"/>
</dbReference>
<dbReference type="Pfam" id="PF22780">
    <property type="entry name" value="HI0933_like_1st"/>
    <property type="match status" value="1"/>
</dbReference>
<protein>
    <submittedName>
        <fullName evidence="6">NAD(P)/FAD-dependent oxidoreductase</fullName>
    </submittedName>
</protein>